<evidence type="ECO:0000256" key="8">
    <source>
        <dbReference type="ARBA" id="ARBA00023136"/>
    </source>
</evidence>
<dbReference type="InterPro" id="IPR039431">
    <property type="entry name" value="Vta1/CALS_N"/>
</dbReference>
<evidence type="ECO:0000256" key="5">
    <source>
        <dbReference type="ARBA" id="ARBA00022490"/>
    </source>
</evidence>
<keyword evidence="6" id="KW-0967">Endosome</keyword>
<dbReference type="GO" id="GO:0005771">
    <property type="term" value="C:multivesicular body"/>
    <property type="evidence" value="ECO:0007669"/>
    <property type="project" value="TreeGrafter"/>
</dbReference>
<proteinExistence type="inferred from homology"/>
<dbReference type="Gene3D" id="1.25.40.270">
    <property type="entry name" value="Vacuolar protein sorting-associated protein vta1"/>
    <property type="match status" value="1"/>
</dbReference>
<feature type="domain" description="Vta1/callose synthase N-terminal" evidence="10">
    <location>
        <begin position="13"/>
        <end position="154"/>
    </location>
</feature>
<evidence type="ECO:0000259" key="10">
    <source>
        <dbReference type="Pfam" id="PF04652"/>
    </source>
</evidence>
<evidence type="ECO:0000256" key="2">
    <source>
        <dbReference type="ARBA" id="ARBA00004496"/>
    </source>
</evidence>
<dbReference type="InterPro" id="IPR044538">
    <property type="entry name" value="Vta1-like"/>
</dbReference>
<name>A0AAD9NSW8_RIDPI</name>
<dbReference type="PANTHER" id="PTHR46009:SF1">
    <property type="entry name" value="VACUOLAR PROTEIN SORTING-ASSOCIATED PROTEIN VTA1 HOMOLOG"/>
    <property type="match status" value="1"/>
</dbReference>
<keyword evidence="7" id="KW-0653">Protein transport</keyword>
<keyword evidence="13" id="KW-1185">Reference proteome</keyword>
<gene>
    <name evidence="12" type="ORF">NP493_391g01007</name>
</gene>
<dbReference type="GO" id="GO:0010008">
    <property type="term" value="C:endosome membrane"/>
    <property type="evidence" value="ECO:0007669"/>
    <property type="project" value="UniProtKB-SubCell"/>
</dbReference>
<dbReference type="InterPro" id="IPR041212">
    <property type="entry name" value="Vta1_C"/>
</dbReference>
<feature type="domain" description="Vta1 C-terminal" evidence="11">
    <location>
        <begin position="253"/>
        <end position="289"/>
    </location>
</feature>
<organism evidence="12 13">
    <name type="scientific">Ridgeia piscesae</name>
    <name type="common">Tubeworm</name>
    <dbReference type="NCBI Taxonomy" id="27915"/>
    <lineage>
        <taxon>Eukaryota</taxon>
        <taxon>Metazoa</taxon>
        <taxon>Spiralia</taxon>
        <taxon>Lophotrochozoa</taxon>
        <taxon>Annelida</taxon>
        <taxon>Polychaeta</taxon>
        <taxon>Sedentaria</taxon>
        <taxon>Canalipalpata</taxon>
        <taxon>Sabellida</taxon>
        <taxon>Siboglinidae</taxon>
        <taxon>Ridgeia</taxon>
    </lineage>
</organism>
<evidence type="ECO:0000256" key="7">
    <source>
        <dbReference type="ARBA" id="ARBA00022927"/>
    </source>
</evidence>
<comment type="caution">
    <text evidence="12">The sequence shown here is derived from an EMBL/GenBank/DDBJ whole genome shotgun (WGS) entry which is preliminary data.</text>
</comment>
<dbReference type="GO" id="GO:0015031">
    <property type="term" value="P:protein transport"/>
    <property type="evidence" value="ECO:0007669"/>
    <property type="project" value="UniProtKB-KW"/>
</dbReference>
<dbReference type="Pfam" id="PF18097">
    <property type="entry name" value="Vta1_C"/>
    <property type="match status" value="1"/>
</dbReference>
<evidence type="ECO:0000259" key="11">
    <source>
        <dbReference type="Pfam" id="PF18097"/>
    </source>
</evidence>
<dbReference type="InterPro" id="IPR023175">
    <property type="entry name" value="Vta1/CALS_N_sf"/>
</dbReference>
<sequence>MALPAVPASLKPIQHYVKTAVEYDARDPAVSYYCRLYAVQRGMELDKKSPQSRTFLASLMDVMEQEKKLNADNEAIQNEVVGQAHMENAALQMFLYADNEDRAGKFGKNVVKAFYTAGMLFDVLTTFGDLSEDLEKNRKYAKWKAAYIHKCLKNGETPVPGPVADELVEPPLHRNESHESGGFNLEPGPSNNVPTPGGHDQQPADDLPKVNPLPQYNPLPQIGVTAPSLQQLPQSRDTWVPPPNPAGVKLSSDDYQKAMKFSRYANSAMQYEDSASAIENLTKALNILTTGHE</sequence>
<dbReference type="Proteomes" id="UP001209878">
    <property type="component" value="Unassembled WGS sequence"/>
</dbReference>
<evidence type="ECO:0000256" key="4">
    <source>
        <dbReference type="ARBA" id="ARBA00022448"/>
    </source>
</evidence>
<reference evidence="12" key="1">
    <citation type="journal article" date="2023" name="Mol. Biol. Evol.">
        <title>Third-Generation Sequencing Reveals the Adaptive Role of the Epigenome in Three Deep-Sea Polychaetes.</title>
        <authorList>
            <person name="Perez M."/>
            <person name="Aroh O."/>
            <person name="Sun Y."/>
            <person name="Lan Y."/>
            <person name="Juniper S.K."/>
            <person name="Young C.R."/>
            <person name="Angers B."/>
            <person name="Qian P.Y."/>
        </authorList>
    </citation>
    <scope>NUCLEOTIDE SEQUENCE</scope>
    <source>
        <strain evidence="12">R07B-5</strain>
    </source>
</reference>
<feature type="region of interest" description="Disordered" evidence="9">
    <location>
        <begin position="173"/>
        <end position="207"/>
    </location>
</feature>
<keyword evidence="4" id="KW-0813">Transport</keyword>
<dbReference type="GO" id="GO:0032511">
    <property type="term" value="P:late endosome to vacuole transport via multivesicular body sorting pathway"/>
    <property type="evidence" value="ECO:0007669"/>
    <property type="project" value="InterPro"/>
</dbReference>
<dbReference type="Pfam" id="PF04652">
    <property type="entry name" value="Vta1"/>
    <property type="match status" value="1"/>
</dbReference>
<evidence type="ECO:0000313" key="13">
    <source>
        <dbReference type="Proteomes" id="UP001209878"/>
    </source>
</evidence>
<dbReference type="AlphaFoldDB" id="A0AAD9NSW8"/>
<dbReference type="PANTHER" id="PTHR46009">
    <property type="entry name" value="VACUOLAR PROTEIN SORTING-ASSOCIATED PROTEIN VTA1 HOMOLOG"/>
    <property type="match status" value="1"/>
</dbReference>
<dbReference type="Gene3D" id="1.20.5.420">
    <property type="entry name" value="Immunoglobulin FC, subunit C"/>
    <property type="match status" value="1"/>
</dbReference>
<comment type="similarity">
    <text evidence="3">Belongs to the VTA1 family.</text>
</comment>
<comment type="subcellular location">
    <subcellularLocation>
        <location evidence="2">Cytoplasm</location>
    </subcellularLocation>
    <subcellularLocation>
        <location evidence="1">Endosome membrane</location>
        <topology evidence="1">Peripheral membrane protein</topology>
    </subcellularLocation>
</comment>
<evidence type="ECO:0000256" key="1">
    <source>
        <dbReference type="ARBA" id="ARBA00004481"/>
    </source>
</evidence>
<protein>
    <recommendedName>
        <fullName evidence="14">Vacuolar protein sorting-associated protein VTA1</fullName>
    </recommendedName>
</protein>
<evidence type="ECO:0008006" key="14">
    <source>
        <dbReference type="Google" id="ProtNLM"/>
    </source>
</evidence>
<evidence type="ECO:0000256" key="6">
    <source>
        <dbReference type="ARBA" id="ARBA00022753"/>
    </source>
</evidence>
<evidence type="ECO:0000313" key="12">
    <source>
        <dbReference type="EMBL" id="KAK2181582.1"/>
    </source>
</evidence>
<dbReference type="EMBL" id="JAODUO010000390">
    <property type="protein sequence ID" value="KAK2181582.1"/>
    <property type="molecule type" value="Genomic_DNA"/>
</dbReference>
<evidence type="ECO:0000256" key="3">
    <source>
        <dbReference type="ARBA" id="ARBA00007895"/>
    </source>
</evidence>
<keyword evidence="5" id="KW-0963">Cytoplasm</keyword>
<keyword evidence="8" id="KW-0472">Membrane</keyword>
<accession>A0AAD9NSW8</accession>
<evidence type="ECO:0000256" key="9">
    <source>
        <dbReference type="SAM" id="MobiDB-lite"/>
    </source>
</evidence>